<comment type="caution">
    <text evidence="2">The sequence shown here is derived from an EMBL/GenBank/DDBJ whole genome shotgun (WGS) entry which is preliminary data.</text>
</comment>
<dbReference type="EMBL" id="JARHTQ010000016">
    <property type="protein sequence ID" value="MDF2258610.1"/>
    <property type="molecule type" value="Genomic_DNA"/>
</dbReference>
<name>A0ABT5Z455_9ACTN</name>
<feature type="domain" description="Helix-turn-helix" evidence="1">
    <location>
        <begin position="5"/>
        <end position="54"/>
    </location>
</feature>
<organism evidence="2 3">
    <name type="scientific">Streptantibioticus ferralitis</name>
    <dbReference type="NCBI Taxonomy" id="236510"/>
    <lineage>
        <taxon>Bacteria</taxon>
        <taxon>Bacillati</taxon>
        <taxon>Actinomycetota</taxon>
        <taxon>Actinomycetes</taxon>
        <taxon>Kitasatosporales</taxon>
        <taxon>Streptomycetaceae</taxon>
        <taxon>Streptantibioticus</taxon>
    </lineage>
</organism>
<protein>
    <submittedName>
        <fullName evidence="2">Helix-turn-helix domain-containing protein</fullName>
    </submittedName>
</protein>
<gene>
    <name evidence="2" type="ORF">P2L57_23660</name>
</gene>
<dbReference type="NCBIfam" id="TIGR01764">
    <property type="entry name" value="excise"/>
    <property type="match status" value="1"/>
</dbReference>
<dbReference type="InterPro" id="IPR041657">
    <property type="entry name" value="HTH_17"/>
</dbReference>
<dbReference type="Proteomes" id="UP001220022">
    <property type="component" value="Unassembled WGS sequence"/>
</dbReference>
<keyword evidence="3" id="KW-1185">Reference proteome</keyword>
<evidence type="ECO:0000313" key="3">
    <source>
        <dbReference type="Proteomes" id="UP001220022"/>
    </source>
</evidence>
<proteinExistence type="predicted"/>
<reference evidence="2 3" key="1">
    <citation type="submission" date="2023-03" db="EMBL/GenBank/DDBJ databases">
        <title>Draft genome sequence of type strain Streptomyces ferralitis JCM 14344.</title>
        <authorList>
            <person name="Klaysubun C."/>
            <person name="Duangmal K."/>
        </authorList>
    </citation>
    <scope>NUCLEOTIDE SEQUENCE [LARGE SCALE GENOMIC DNA]</scope>
    <source>
        <strain evidence="2 3">JCM 14344</strain>
    </source>
</reference>
<evidence type="ECO:0000313" key="2">
    <source>
        <dbReference type="EMBL" id="MDF2258610.1"/>
    </source>
</evidence>
<dbReference type="RefSeq" id="WP_275817786.1">
    <property type="nucleotide sequence ID" value="NZ_BAAANM010000006.1"/>
</dbReference>
<sequence length="71" mass="7910">MADRYLDVAQAAERLGTGVRFIRRLIAERRVAYAKFGSHVRIAETALDAYIEANTVQPAARRTRSAYGRAA</sequence>
<dbReference type="InterPro" id="IPR010093">
    <property type="entry name" value="SinI_DNA-bd"/>
</dbReference>
<dbReference type="Pfam" id="PF12728">
    <property type="entry name" value="HTH_17"/>
    <property type="match status" value="1"/>
</dbReference>
<accession>A0ABT5Z455</accession>
<evidence type="ECO:0000259" key="1">
    <source>
        <dbReference type="Pfam" id="PF12728"/>
    </source>
</evidence>